<proteinExistence type="predicted"/>
<reference evidence="1" key="1">
    <citation type="submission" date="2022-03" db="EMBL/GenBank/DDBJ databases">
        <authorList>
            <person name="Sayadi A."/>
        </authorList>
    </citation>
    <scope>NUCLEOTIDE SEQUENCE</scope>
</reference>
<comment type="caution">
    <text evidence="1">The sequence shown here is derived from an EMBL/GenBank/DDBJ whole genome shotgun (WGS) entry which is preliminary data.</text>
</comment>
<organism evidence="1 2">
    <name type="scientific">Acanthoscelides obtectus</name>
    <name type="common">Bean weevil</name>
    <name type="synonym">Bruchus obtectus</name>
    <dbReference type="NCBI Taxonomy" id="200917"/>
    <lineage>
        <taxon>Eukaryota</taxon>
        <taxon>Metazoa</taxon>
        <taxon>Ecdysozoa</taxon>
        <taxon>Arthropoda</taxon>
        <taxon>Hexapoda</taxon>
        <taxon>Insecta</taxon>
        <taxon>Pterygota</taxon>
        <taxon>Neoptera</taxon>
        <taxon>Endopterygota</taxon>
        <taxon>Coleoptera</taxon>
        <taxon>Polyphaga</taxon>
        <taxon>Cucujiformia</taxon>
        <taxon>Chrysomeloidea</taxon>
        <taxon>Chrysomelidae</taxon>
        <taxon>Bruchinae</taxon>
        <taxon>Bruchini</taxon>
        <taxon>Acanthoscelides</taxon>
    </lineage>
</organism>
<dbReference type="EMBL" id="CAKOFQ010007643">
    <property type="protein sequence ID" value="CAH2005486.1"/>
    <property type="molecule type" value="Genomic_DNA"/>
</dbReference>
<protein>
    <submittedName>
        <fullName evidence="1">Uncharacterized protein</fullName>
    </submittedName>
</protein>
<gene>
    <name evidence="1" type="ORF">ACAOBT_LOCUS28575</name>
</gene>
<evidence type="ECO:0000313" key="2">
    <source>
        <dbReference type="Proteomes" id="UP001152888"/>
    </source>
</evidence>
<dbReference type="Proteomes" id="UP001152888">
    <property type="component" value="Unassembled WGS sequence"/>
</dbReference>
<name>A0A9P0Q1Q3_ACAOB</name>
<evidence type="ECO:0000313" key="1">
    <source>
        <dbReference type="EMBL" id="CAH2005486.1"/>
    </source>
</evidence>
<sequence>MDNGERKPSALRHVIIRMGTAGRCYLFGKFIVAPNVPIEPYGTEMDFLKHQIDARAFVQNGSEGSKRINGVAHPRSCDLNLVK</sequence>
<dbReference type="AlphaFoldDB" id="A0A9P0Q1Q3"/>
<accession>A0A9P0Q1Q3</accession>
<dbReference type="OrthoDB" id="2015831at2759"/>
<keyword evidence="2" id="KW-1185">Reference proteome</keyword>